<dbReference type="PANTHER" id="PTHR37508:SF1">
    <property type="entry name" value="TRANSMEMBRANE PROTEIN"/>
    <property type="match status" value="1"/>
</dbReference>
<gene>
    <name evidence="2" type="primary">smc_5</name>
    <name evidence="2" type="ORF">PA905_21230</name>
</gene>
<name>A0A4P5ZDP9_PLAAG</name>
<keyword evidence="1" id="KW-0175">Coiled coil</keyword>
<evidence type="ECO:0000313" key="2">
    <source>
        <dbReference type="EMBL" id="GDZ94170.1"/>
    </source>
</evidence>
<sequence length="595" mass="65159">MPKPGTGLPRKTISLQVNNMSESSIVKVDPNEEKLELVIKTGNKEEIYSLLAKPSYTSVLVVEAEREILQTLSIEKVVLNLKTTGDLMYLAFNALSGVPNIQVKMSDLQRSFYEACTVCITTVQGFVTKSDDVIENIFSAYSFLYQIEEEAAVDIISQCGETAKEMAQEARALAVRFKKIIADCTVVHNESLDLRNIKNEDREKLKQGLAELAAVQKNADTLQEQIKSSLEQINIEYEEAKQIEQRESQRAFDLGLASTIMGGLSAAVGGGVQMFAAAKTGGLMGGNLGGGSTSAANTQTSSTSPTINKVDSSIADLEKATKEELAIQRKKLKVEQEIVECNKNIKDLPDSPAKETEKQKLQQKTQENQLLTEQLEQAKIALEGFQKATDRMSQDLKQMSSSSQSALERASTHKLNLFNARNKLAEDSRQTMAKLAEYAVRVSNTKIDIDNTAMAIESLECAVRALAQAHVALTETALFWDSMANFCESLQSPRARKSLQSAMKIQSEDKRRKAYSQPVFMRGALDLLCRWVAVNSVSKKYLVASNEVFQKVGANIASAPSIEAGQKAAPALAQSVLKNLNAELTTLDVQAVLVP</sequence>
<dbReference type="PANTHER" id="PTHR37508">
    <property type="entry name" value="TRANSMEMBRANE PROTEIN"/>
    <property type="match status" value="1"/>
</dbReference>
<proteinExistence type="predicted"/>
<dbReference type="EMBL" id="BJCD01000041">
    <property type="protein sequence ID" value="GDZ94170.1"/>
    <property type="molecule type" value="Genomic_DNA"/>
</dbReference>
<reference evidence="3" key="1">
    <citation type="submission" date="2019-02" db="EMBL/GenBank/DDBJ databases">
        <title>Draft genome sequence of Planktothrix agardhii NIES-905.</title>
        <authorList>
            <person name="Yamaguchi H."/>
            <person name="Suzuki S."/>
            <person name="Kawachi M."/>
        </authorList>
    </citation>
    <scope>NUCLEOTIDE SEQUENCE [LARGE SCALE GENOMIC DNA]</scope>
    <source>
        <strain evidence="3">CCAP 1459/11A</strain>
    </source>
</reference>
<feature type="coiled-coil region" evidence="1">
    <location>
        <begin position="317"/>
        <end position="388"/>
    </location>
</feature>
<dbReference type="AlphaFoldDB" id="A0A4P5ZDP9"/>
<dbReference type="Proteomes" id="UP000299794">
    <property type="component" value="Unassembled WGS sequence"/>
</dbReference>
<accession>A0A4P5ZDP9</accession>
<evidence type="ECO:0000313" key="3">
    <source>
        <dbReference type="Proteomes" id="UP000299794"/>
    </source>
</evidence>
<feature type="coiled-coil region" evidence="1">
    <location>
        <begin position="205"/>
        <end position="250"/>
    </location>
</feature>
<evidence type="ECO:0000256" key="1">
    <source>
        <dbReference type="SAM" id="Coils"/>
    </source>
</evidence>
<organism evidence="2 3">
    <name type="scientific">Planktothrix agardhii CCAP 1459/11A</name>
    <dbReference type="NCBI Taxonomy" id="282420"/>
    <lineage>
        <taxon>Bacteria</taxon>
        <taxon>Bacillati</taxon>
        <taxon>Cyanobacteriota</taxon>
        <taxon>Cyanophyceae</taxon>
        <taxon>Oscillatoriophycideae</taxon>
        <taxon>Oscillatoriales</taxon>
        <taxon>Microcoleaceae</taxon>
        <taxon>Planktothrix</taxon>
    </lineage>
</organism>
<protein>
    <submittedName>
        <fullName evidence="2">Chromosome partition protein Smc</fullName>
    </submittedName>
</protein>
<comment type="caution">
    <text evidence="2">The sequence shown here is derived from an EMBL/GenBank/DDBJ whole genome shotgun (WGS) entry which is preliminary data.</text>
</comment>